<comment type="caution">
    <text evidence="1">The sequence shown here is derived from an EMBL/GenBank/DDBJ whole genome shotgun (WGS) entry which is preliminary data.</text>
</comment>
<evidence type="ECO:0000313" key="1">
    <source>
        <dbReference type="EMBL" id="KAJ9654433.1"/>
    </source>
</evidence>
<name>A0ACC3A2Q2_9EURO</name>
<reference evidence="1" key="1">
    <citation type="submission" date="2022-10" db="EMBL/GenBank/DDBJ databases">
        <title>Culturing micro-colonial fungi from biological soil crusts in the Mojave desert and describing Neophaeococcomyces mojavensis, and introducing the new genera and species Taxawa tesnikishii.</title>
        <authorList>
            <person name="Kurbessoian T."/>
            <person name="Stajich J.E."/>
        </authorList>
    </citation>
    <scope>NUCLEOTIDE SEQUENCE</scope>
    <source>
        <strain evidence="1">JES_112</strain>
    </source>
</reference>
<dbReference type="EMBL" id="JAPDRQ010000121">
    <property type="protein sequence ID" value="KAJ9654433.1"/>
    <property type="molecule type" value="Genomic_DNA"/>
</dbReference>
<dbReference type="Proteomes" id="UP001172386">
    <property type="component" value="Unassembled WGS sequence"/>
</dbReference>
<proteinExistence type="predicted"/>
<sequence length="523" mass="59591">MFSLLYSLLYSNWKTVLAFAGTILLVWQSCWIVYCRTVHPLARVPGPFLASFSRLWIWKHAREGQMHELQTKLHQKHGNLVRIAPNELSCSDPAAIKEIYKNQNPLEKTDFYTTWTNTSFGKHKDNFSVTNEKEHSERRRIVNHVYSLSNVLKSEVYIDECSKLFIRKLGELADSARTIDLGQWLQMYAFDVIGELYFGRMFGFMETESDYQSLIHSLDILNPLLAEVAVSATYARPFILVSAVAFGSVRRALKAIDHVTRAATSCVSKRQEELKSAAEGGEPPRRDLLQQLFGIMHEKGEKVDFGVPELQYEAYVALFAGSDTTAIAMRSVFYHLSRSPAALTELLEEIDAAFPTSTHPLQEPIQYADAIKLPLLCATIKEAMRLHPSVGFTMPRVSPSPDGLYFNGVHIPPGYRIGINAHIVQRNKAVFGGDAEIFRPQRWLVENTSPEKLREMDRCMLNFGAGTRTCIGKNISLSEMHKLIPQVLRAFEFIPVDVNKPWLTHDFWFNKQTGLEFKLRRRT</sequence>
<evidence type="ECO:0000313" key="2">
    <source>
        <dbReference type="Proteomes" id="UP001172386"/>
    </source>
</evidence>
<protein>
    <submittedName>
        <fullName evidence="1">Uncharacterized protein</fullName>
    </submittedName>
</protein>
<organism evidence="1 2">
    <name type="scientific">Neophaeococcomyces mojaviensis</name>
    <dbReference type="NCBI Taxonomy" id="3383035"/>
    <lineage>
        <taxon>Eukaryota</taxon>
        <taxon>Fungi</taxon>
        <taxon>Dikarya</taxon>
        <taxon>Ascomycota</taxon>
        <taxon>Pezizomycotina</taxon>
        <taxon>Eurotiomycetes</taxon>
        <taxon>Chaetothyriomycetidae</taxon>
        <taxon>Chaetothyriales</taxon>
        <taxon>Chaetothyriales incertae sedis</taxon>
        <taxon>Neophaeococcomyces</taxon>
    </lineage>
</organism>
<gene>
    <name evidence="1" type="ORF">H2198_006513</name>
</gene>
<keyword evidence="2" id="KW-1185">Reference proteome</keyword>
<accession>A0ACC3A2Q2</accession>